<dbReference type="EMBL" id="CP133621">
    <property type="protein sequence ID" value="WMV50300.1"/>
    <property type="molecule type" value="Genomic_DNA"/>
</dbReference>
<organism evidence="1 3">
    <name type="scientific">Solanum verrucosum</name>
    <dbReference type="NCBI Taxonomy" id="315347"/>
    <lineage>
        <taxon>Eukaryota</taxon>
        <taxon>Viridiplantae</taxon>
        <taxon>Streptophyta</taxon>
        <taxon>Embryophyta</taxon>
        <taxon>Tracheophyta</taxon>
        <taxon>Spermatophyta</taxon>
        <taxon>Magnoliopsida</taxon>
        <taxon>eudicotyledons</taxon>
        <taxon>Gunneridae</taxon>
        <taxon>Pentapetalae</taxon>
        <taxon>asterids</taxon>
        <taxon>lamiids</taxon>
        <taxon>Solanales</taxon>
        <taxon>Solanaceae</taxon>
        <taxon>Solanoideae</taxon>
        <taxon>Solaneae</taxon>
        <taxon>Solanum</taxon>
    </lineage>
</organism>
<gene>
    <name evidence="1" type="ORF">MTR67_043685</name>
    <name evidence="2" type="ORF">MTR67_043703</name>
</gene>
<dbReference type="EMBL" id="CP133621">
    <property type="protein sequence ID" value="WMV50318.1"/>
    <property type="molecule type" value="Genomic_DNA"/>
</dbReference>
<evidence type="ECO:0000313" key="3">
    <source>
        <dbReference type="Proteomes" id="UP001234989"/>
    </source>
</evidence>
<keyword evidence="3" id="KW-1185">Reference proteome</keyword>
<proteinExistence type="predicted"/>
<accession>A0AAF0ZUY4</accession>
<evidence type="ECO:0000313" key="1">
    <source>
        <dbReference type="EMBL" id="WMV50300.1"/>
    </source>
</evidence>
<protein>
    <submittedName>
        <fullName evidence="1">Uncharacterized protein</fullName>
    </submittedName>
</protein>
<reference evidence="1" key="1">
    <citation type="submission" date="2023-08" db="EMBL/GenBank/DDBJ databases">
        <title>A de novo genome assembly of Solanum verrucosum Schlechtendal, a Mexican diploid species geographically isolated from the other diploid A-genome species in potato relatives.</title>
        <authorList>
            <person name="Hosaka K."/>
        </authorList>
    </citation>
    <scope>NUCLEOTIDE SEQUENCE</scope>
    <source>
        <tissue evidence="1">Young leaves</tissue>
    </source>
</reference>
<sequence length="35" mass="4293">MKRSSRRVIEQFHEIVLCHPMIQNTMVLKDIARRR</sequence>
<dbReference type="Proteomes" id="UP001234989">
    <property type="component" value="Chromosome 10"/>
</dbReference>
<evidence type="ECO:0000313" key="2">
    <source>
        <dbReference type="EMBL" id="WMV50318.1"/>
    </source>
</evidence>
<dbReference type="AlphaFoldDB" id="A0AAF0ZUY4"/>
<name>A0AAF0ZUY4_SOLVR</name>